<dbReference type="SUPFAM" id="SSF75516">
    <property type="entry name" value="Pheromone-binding domain of LuxR-like quorum-sensing transcription factors"/>
    <property type="match status" value="1"/>
</dbReference>
<evidence type="ECO:0000313" key="6">
    <source>
        <dbReference type="Proteomes" id="UP000279959"/>
    </source>
</evidence>
<dbReference type="Pfam" id="PF03472">
    <property type="entry name" value="Autoind_bind"/>
    <property type="match status" value="1"/>
</dbReference>
<feature type="domain" description="HTH luxR-type" evidence="4">
    <location>
        <begin position="166"/>
        <end position="231"/>
    </location>
</feature>
<evidence type="ECO:0000259" key="4">
    <source>
        <dbReference type="PROSITE" id="PS50043"/>
    </source>
</evidence>
<dbReference type="AlphaFoldDB" id="A0A494VZS6"/>
<keyword evidence="1" id="KW-0805">Transcription regulation</keyword>
<keyword evidence="6" id="KW-1185">Reference proteome</keyword>
<dbReference type="PROSITE" id="PS50043">
    <property type="entry name" value="HTH_LUXR_2"/>
    <property type="match status" value="1"/>
</dbReference>
<dbReference type="KEGG" id="sami:SAMIE_1009020"/>
<dbReference type="InterPro" id="IPR036388">
    <property type="entry name" value="WH-like_DNA-bd_sf"/>
</dbReference>
<accession>A0A494VZS6</accession>
<dbReference type="SMART" id="SM00421">
    <property type="entry name" value="HTH_LUXR"/>
    <property type="match status" value="1"/>
</dbReference>
<protein>
    <submittedName>
        <fullName evidence="5">LuxR family transcriptional regulator</fullName>
    </submittedName>
</protein>
<dbReference type="GO" id="GO:0003677">
    <property type="term" value="F:DNA binding"/>
    <property type="evidence" value="ECO:0007669"/>
    <property type="project" value="UniProtKB-KW"/>
</dbReference>
<dbReference type="InterPro" id="IPR036693">
    <property type="entry name" value="TF_LuxR_autoind-bd_dom_sf"/>
</dbReference>
<dbReference type="EMBL" id="AP018664">
    <property type="protein sequence ID" value="BBD97401.1"/>
    <property type="molecule type" value="Genomic_DNA"/>
</dbReference>
<keyword evidence="3" id="KW-0804">Transcription</keyword>
<dbReference type="CDD" id="cd06170">
    <property type="entry name" value="LuxR_C_like"/>
    <property type="match status" value="1"/>
</dbReference>
<evidence type="ECO:0000313" key="5">
    <source>
        <dbReference type="EMBL" id="BBD97401.1"/>
    </source>
</evidence>
<dbReference type="GO" id="GO:0006355">
    <property type="term" value="P:regulation of DNA-templated transcription"/>
    <property type="evidence" value="ECO:0007669"/>
    <property type="project" value="InterPro"/>
</dbReference>
<reference evidence="5 6" key="1">
    <citation type="submission" date="2018-05" db="EMBL/GenBank/DDBJ databases">
        <title>Complete Genome Sequence of the Nonylphenol-Degrading Bacterium Sphingobium amiense DSM 16289T.</title>
        <authorList>
            <person name="Ootsuka M."/>
            <person name="Nishizawa T."/>
            <person name="Ohta H."/>
        </authorList>
    </citation>
    <scope>NUCLEOTIDE SEQUENCE [LARGE SCALE GENOMIC DNA]</scope>
    <source>
        <strain evidence="5 6">DSM 16289</strain>
    </source>
</reference>
<keyword evidence="2" id="KW-0238">DNA-binding</keyword>
<dbReference type="Proteomes" id="UP000279959">
    <property type="component" value="Chromosome"/>
</dbReference>
<dbReference type="Pfam" id="PF00196">
    <property type="entry name" value="GerE"/>
    <property type="match status" value="1"/>
</dbReference>
<dbReference type="Gene3D" id="3.30.450.80">
    <property type="entry name" value="Transcription factor LuxR-like, autoinducer-binding domain"/>
    <property type="match status" value="1"/>
</dbReference>
<evidence type="ECO:0000256" key="1">
    <source>
        <dbReference type="ARBA" id="ARBA00023015"/>
    </source>
</evidence>
<proteinExistence type="predicted"/>
<dbReference type="InterPro" id="IPR005143">
    <property type="entry name" value="TF_LuxR_autoind-bd_dom"/>
</dbReference>
<dbReference type="InterPro" id="IPR000792">
    <property type="entry name" value="Tscrpt_reg_LuxR_C"/>
</dbReference>
<dbReference type="InterPro" id="IPR016032">
    <property type="entry name" value="Sig_transdc_resp-reg_C-effctor"/>
</dbReference>
<sequence length="248" mass="27826">MHYLQCINQVRTRDDMGFVMRVIAAQLGFQYFALTQHVDVVAAGSGVIHIHNYPDRWADFYAANALGITDPVHRACHMTSWGFRWTQMPTLIPLTSGDHRHLARGRQAGIGDGFTIPSNIGGQPPGSCTFANAGDRPLREDRLLLAQLLGNYAFDAARRLWSMPRQAMTAPLITDRQRDCVQWAARGKSDWETSQILDISRETVTSHIKEACARYQVNKRILLVGRTLGDGTLTISDIGGWSHPHFWE</sequence>
<gene>
    <name evidence="5" type="ORF">SAMIE_1009020</name>
</gene>
<dbReference type="Gene3D" id="1.10.10.10">
    <property type="entry name" value="Winged helix-like DNA-binding domain superfamily/Winged helix DNA-binding domain"/>
    <property type="match status" value="1"/>
</dbReference>
<name>A0A494VZS6_9SPHN</name>
<evidence type="ECO:0000256" key="2">
    <source>
        <dbReference type="ARBA" id="ARBA00023125"/>
    </source>
</evidence>
<evidence type="ECO:0000256" key="3">
    <source>
        <dbReference type="ARBA" id="ARBA00023163"/>
    </source>
</evidence>
<organism evidence="5 6">
    <name type="scientific">Sphingobium amiense</name>
    <dbReference type="NCBI Taxonomy" id="135719"/>
    <lineage>
        <taxon>Bacteria</taxon>
        <taxon>Pseudomonadati</taxon>
        <taxon>Pseudomonadota</taxon>
        <taxon>Alphaproteobacteria</taxon>
        <taxon>Sphingomonadales</taxon>
        <taxon>Sphingomonadaceae</taxon>
        <taxon>Sphingobium</taxon>
    </lineage>
</organism>
<dbReference type="SUPFAM" id="SSF46894">
    <property type="entry name" value="C-terminal effector domain of the bipartite response regulators"/>
    <property type="match status" value="1"/>
</dbReference>